<accession>A0A8X6FTN1</accession>
<comment type="caution">
    <text evidence="1">The sequence shown here is derived from an EMBL/GenBank/DDBJ whole genome shotgun (WGS) entry which is preliminary data.</text>
</comment>
<dbReference type="OrthoDB" id="8190404at2759"/>
<dbReference type="Gene3D" id="3.30.420.10">
    <property type="entry name" value="Ribonuclease H-like superfamily/Ribonuclease H"/>
    <property type="match status" value="1"/>
</dbReference>
<reference evidence="1" key="1">
    <citation type="submission" date="2020-07" db="EMBL/GenBank/DDBJ databases">
        <title>Multicomponent nature underlies the extraordinary mechanical properties of spider dragline silk.</title>
        <authorList>
            <person name="Kono N."/>
            <person name="Nakamura H."/>
            <person name="Mori M."/>
            <person name="Yoshida Y."/>
            <person name="Ohtoshi R."/>
            <person name="Malay A.D."/>
            <person name="Moran D.A.P."/>
            <person name="Tomita M."/>
            <person name="Numata K."/>
            <person name="Arakawa K."/>
        </authorList>
    </citation>
    <scope>NUCLEOTIDE SEQUENCE</scope>
</reference>
<sequence>MIFCSRQCWLGGGTLGGKLMGNLSLETRQPAMHLLHSRRAKNELVFEAALRNQKECEYPKQNHPSQFHGGSSKKGSLVDNWILHPDNTSNHTMLIVSKLVAKMGVATVPQPLYKPDVAPAEFFPSQGSKES</sequence>
<gene>
    <name evidence="1" type="ORF">TNCT_254421</name>
</gene>
<dbReference type="GO" id="GO:0003676">
    <property type="term" value="F:nucleic acid binding"/>
    <property type="evidence" value="ECO:0007669"/>
    <property type="project" value="InterPro"/>
</dbReference>
<name>A0A8X6FTN1_TRICU</name>
<dbReference type="Proteomes" id="UP000887116">
    <property type="component" value="Unassembled WGS sequence"/>
</dbReference>
<organism evidence="1 2">
    <name type="scientific">Trichonephila clavata</name>
    <name type="common">Joro spider</name>
    <name type="synonym">Nephila clavata</name>
    <dbReference type="NCBI Taxonomy" id="2740835"/>
    <lineage>
        <taxon>Eukaryota</taxon>
        <taxon>Metazoa</taxon>
        <taxon>Ecdysozoa</taxon>
        <taxon>Arthropoda</taxon>
        <taxon>Chelicerata</taxon>
        <taxon>Arachnida</taxon>
        <taxon>Araneae</taxon>
        <taxon>Araneomorphae</taxon>
        <taxon>Entelegynae</taxon>
        <taxon>Araneoidea</taxon>
        <taxon>Nephilidae</taxon>
        <taxon>Trichonephila</taxon>
    </lineage>
</organism>
<proteinExistence type="predicted"/>
<dbReference type="EMBL" id="BMAO01020382">
    <property type="protein sequence ID" value="GFQ66973.1"/>
    <property type="molecule type" value="Genomic_DNA"/>
</dbReference>
<evidence type="ECO:0000313" key="1">
    <source>
        <dbReference type="EMBL" id="GFQ66973.1"/>
    </source>
</evidence>
<dbReference type="InterPro" id="IPR036397">
    <property type="entry name" value="RNaseH_sf"/>
</dbReference>
<keyword evidence="2" id="KW-1185">Reference proteome</keyword>
<dbReference type="AlphaFoldDB" id="A0A8X6FTN1"/>
<protein>
    <submittedName>
        <fullName evidence="1">Uncharacterized protein</fullName>
    </submittedName>
</protein>
<evidence type="ECO:0000313" key="2">
    <source>
        <dbReference type="Proteomes" id="UP000887116"/>
    </source>
</evidence>